<sequence length="91" mass="10109">MVRLVVDIHIKGVADADAAIIKQLADSKGLTRNKYLARLIHQHARDYYVEGELNDLAELTRQSNVVIRRNTEVITALLDSLGIERGDGIGK</sequence>
<organism evidence="1 2">
    <name type="scientific">Lacticaseibacillus manihotivorans</name>
    <dbReference type="NCBI Taxonomy" id="88233"/>
    <lineage>
        <taxon>Bacteria</taxon>
        <taxon>Bacillati</taxon>
        <taxon>Bacillota</taxon>
        <taxon>Bacilli</taxon>
        <taxon>Lactobacillales</taxon>
        <taxon>Lactobacillaceae</taxon>
        <taxon>Lacticaseibacillus</taxon>
    </lineage>
</organism>
<gene>
    <name evidence="1" type="ORF">LM010_16535</name>
</gene>
<evidence type="ECO:0000313" key="2">
    <source>
        <dbReference type="Proteomes" id="UP000388452"/>
    </source>
</evidence>
<protein>
    <recommendedName>
        <fullName evidence="3">Ribbon-helix-helix protein, CopG family</fullName>
    </recommendedName>
</protein>
<evidence type="ECO:0000313" key="1">
    <source>
        <dbReference type="EMBL" id="QFQ92891.1"/>
    </source>
</evidence>
<dbReference type="EMBL" id="CP045068">
    <property type="protein sequence ID" value="QFQ92891.1"/>
    <property type="molecule type" value="Genomic_DNA"/>
</dbReference>
<name>A0A5P8JW29_9LACO</name>
<dbReference type="Proteomes" id="UP000388452">
    <property type="component" value="Chromosome"/>
</dbReference>
<accession>A0A5P8JW29</accession>
<dbReference type="AlphaFoldDB" id="A0A5P8JW29"/>
<evidence type="ECO:0008006" key="3">
    <source>
        <dbReference type="Google" id="ProtNLM"/>
    </source>
</evidence>
<reference evidence="1 2" key="1">
    <citation type="submission" date="2019-10" db="EMBL/GenBank/DDBJ databases">
        <title>Genome sequencing of Lactobacillus manihotivorans.</title>
        <authorList>
            <person name="Kim K."/>
        </authorList>
    </citation>
    <scope>NUCLEOTIDE SEQUENCE [LARGE SCALE GENOMIC DNA]</scope>
    <source>
        <strain evidence="1 2">LM010</strain>
    </source>
</reference>
<proteinExistence type="predicted"/>